<gene>
    <name evidence="3" type="ORF">ERS075579_02868</name>
</gene>
<protein>
    <recommendedName>
        <fullName evidence="2">CDGP domain-containing protein</fullName>
    </recommendedName>
</protein>
<dbReference type="EMBL" id="CSWP01000005">
    <property type="protein sequence ID" value="CPV56993.1"/>
    <property type="molecule type" value="Genomic_DNA"/>
</dbReference>
<evidence type="ECO:0000256" key="1">
    <source>
        <dbReference type="SAM" id="SignalP"/>
    </source>
</evidence>
<feature type="signal peptide" evidence="1">
    <location>
        <begin position="1"/>
        <end position="30"/>
    </location>
</feature>
<dbReference type="Pfam" id="PF24238">
    <property type="entry name" value="CDGP"/>
    <property type="match status" value="1"/>
</dbReference>
<dbReference type="InterPro" id="IPR056271">
    <property type="entry name" value="CDGP_dom"/>
</dbReference>
<sequence>MSKFRRICLAVSAAVIPASIGIGFAAPASAGCEAGPFAQYCDGPIKADGTWDRCFTSAPQATFGQYGQVSGWVPSTGRCYPVDPNEFPPTPLGQPQYHIYP</sequence>
<evidence type="ECO:0000259" key="2">
    <source>
        <dbReference type="Pfam" id="PF24238"/>
    </source>
</evidence>
<accession>A0A0U0ZQP6</accession>
<name>A0A0U0ZQP6_9MYCO</name>
<dbReference type="RefSeq" id="WP_016896111.1">
    <property type="nucleotide sequence ID" value="NZ_CSWP01000005.1"/>
</dbReference>
<organism evidence="3 4">
    <name type="scientific">Mycobacteroides abscessus</name>
    <dbReference type="NCBI Taxonomy" id="36809"/>
    <lineage>
        <taxon>Bacteria</taxon>
        <taxon>Bacillati</taxon>
        <taxon>Actinomycetota</taxon>
        <taxon>Actinomycetes</taxon>
        <taxon>Mycobacteriales</taxon>
        <taxon>Mycobacteriaceae</taxon>
        <taxon>Mycobacteroides</taxon>
    </lineage>
</organism>
<evidence type="ECO:0000313" key="3">
    <source>
        <dbReference type="EMBL" id="CPV56993.1"/>
    </source>
</evidence>
<feature type="chain" id="PRO_5038376298" description="CDGP domain-containing protein" evidence="1">
    <location>
        <begin position="31"/>
        <end position="101"/>
    </location>
</feature>
<dbReference type="AlphaFoldDB" id="A0A0U0ZQP6"/>
<proteinExistence type="predicted"/>
<dbReference type="PROSITE" id="PS51257">
    <property type="entry name" value="PROKAR_LIPOPROTEIN"/>
    <property type="match status" value="1"/>
</dbReference>
<evidence type="ECO:0000313" key="4">
    <source>
        <dbReference type="Proteomes" id="UP000045782"/>
    </source>
</evidence>
<feature type="domain" description="CDGP" evidence="2">
    <location>
        <begin position="31"/>
        <end position="99"/>
    </location>
</feature>
<reference evidence="3 4" key="1">
    <citation type="submission" date="2015-03" db="EMBL/GenBank/DDBJ databases">
        <authorList>
            <person name="Murphy D."/>
        </authorList>
    </citation>
    <scope>NUCLEOTIDE SEQUENCE [LARGE SCALE GENOMIC DNA]</scope>
    <source>
        <strain evidence="3 4">PAP088</strain>
    </source>
</reference>
<keyword evidence="1" id="KW-0732">Signal</keyword>
<dbReference type="Proteomes" id="UP000045782">
    <property type="component" value="Unassembled WGS sequence"/>
</dbReference>